<organism evidence="2">
    <name type="scientific">marine metagenome</name>
    <dbReference type="NCBI Taxonomy" id="408172"/>
    <lineage>
        <taxon>unclassified sequences</taxon>
        <taxon>metagenomes</taxon>
        <taxon>ecological metagenomes</taxon>
    </lineage>
</organism>
<dbReference type="EMBL" id="UINC01149587">
    <property type="protein sequence ID" value="SVD42159.1"/>
    <property type="molecule type" value="Genomic_DNA"/>
</dbReference>
<accession>A0A382V6N6</accession>
<feature type="compositionally biased region" description="Basic residues" evidence="1">
    <location>
        <begin position="60"/>
        <end position="75"/>
    </location>
</feature>
<feature type="region of interest" description="Disordered" evidence="1">
    <location>
        <begin position="58"/>
        <end position="78"/>
    </location>
</feature>
<feature type="region of interest" description="Disordered" evidence="1">
    <location>
        <begin position="19"/>
        <end position="44"/>
    </location>
</feature>
<reference evidence="2" key="1">
    <citation type="submission" date="2018-05" db="EMBL/GenBank/DDBJ databases">
        <authorList>
            <person name="Lanie J.A."/>
            <person name="Ng W.-L."/>
            <person name="Kazmierczak K.M."/>
            <person name="Andrzejewski T.M."/>
            <person name="Davidsen T.M."/>
            <person name="Wayne K.J."/>
            <person name="Tettelin H."/>
            <person name="Glass J.I."/>
            <person name="Rusch D."/>
            <person name="Podicherti R."/>
            <person name="Tsui H.-C.T."/>
            <person name="Winkler M.E."/>
        </authorList>
    </citation>
    <scope>NUCLEOTIDE SEQUENCE</scope>
</reference>
<dbReference type="AlphaFoldDB" id="A0A382V6N6"/>
<sequence>MLKIFSVMEKFNEFSKQIAGSGLSSDYSKEETKRKGKREKHLDKLEQKKKRLQIEIDNIKKKRGSKKENKKKRKKTVAEPEILGGFDCKGIGDRMMDEFQRPHKDETEENQ</sequence>
<evidence type="ECO:0000313" key="2">
    <source>
        <dbReference type="EMBL" id="SVD42159.1"/>
    </source>
</evidence>
<protein>
    <submittedName>
        <fullName evidence="2">Uncharacterized protein</fullName>
    </submittedName>
</protein>
<gene>
    <name evidence="2" type="ORF">METZ01_LOCUS395013</name>
</gene>
<proteinExistence type="predicted"/>
<evidence type="ECO:0000256" key="1">
    <source>
        <dbReference type="SAM" id="MobiDB-lite"/>
    </source>
</evidence>
<name>A0A382V6N6_9ZZZZ</name>